<accession>A0A9N9CF28</accession>
<dbReference type="AlphaFoldDB" id="A0A9N9CF28"/>
<evidence type="ECO:0000256" key="1">
    <source>
        <dbReference type="SAM" id="MobiDB-lite"/>
    </source>
</evidence>
<dbReference type="Proteomes" id="UP000789342">
    <property type="component" value="Unassembled WGS sequence"/>
</dbReference>
<feature type="compositionally biased region" description="Basic and acidic residues" evidence="1">
    <location>
        <begin position="82"/>
        <end position="93"/>
    </location>
</feature>
<protein>
    <submittedName>
        <fullName evidence="2">14191_t:CDS:1</fullName>
    </submittedName>
</protein>
<dbReference type="EMBL" id="CAJVPV010006043">
    <property type="protein sequence ID" value="CAG8599512.1"/>
    <property type="molecule type" value="Genomic_DNA"/>
</dbReference>
<proteinExistence type="predicted"/>
<name>A0A9N9CF28_9GLOM</name>
<feature type="non-terminal residue" evidence="2">
    <location>
        <position position="93"/>
    </location>
</feature>
<gene>
    <name evidence="2" type="ORF">AMORRO_LOCUS7720</name>
</gene>
<comment type="caution">
    <text evidence="2">The sequence shown here is derived from an EMBL/GenBank/DDBJ whole genome shotgun (WGS) entry which is preliminary data.</text>
</comment>
<keyword evidence="3" id="KW-1185">Reference proteome</keyword>
<evidence type="ECO:0000313" key="3">
    <source>
        <dbReference type="Proteomes" id="UP000789342"/>
    </source>
</evidence>
<organism evidence="2 3">
    <name type="scientific">Acaulospora morrowiae</name>
    <dbReference type="NCBI Taxonomy" id="94023"/>
    <lineage>
        <taxon>Eukaryota</taxon>
        <taxon>Fungi</taxon>
        <taxon>Fungi incertae sedis</taxon>
        <taxon>Mucoromycota</taxon>
        <taxon>Glomeromycotina</taxon>
        <taxon>Glomeromycetes</taxon>
        <taxon>Diversisporales</taxon>
        <taxon>Acaulosporaceae</taxon>
        <taxon>Acaulospora</taxon>
    </lineage>
</organism>
<evidence type="ECO:0000313" key="2">
    <source>
        <dbReference type="EMBL" id="CAG8599512.1"/>
    </source>
</evidence>
<reference evidence="2" key="1">
    <citation type="submission" date="2021-06" db="EMBL/GenBank/DDBJ databases">
        <authorList>
            <person name="Kallberg Y."/>
            <person name="Tangrot J."/>
            <person name="Rosling A."/>
        </authorList>
    </citation>
    <scope>NUCLEOTIDE SEQUENCE</scope>
    <source>
        <strain evidence="2">CL551</strain>
    </source>
</reference>
<feature type="region of interest" description="Disordered" evidence="1">
    <location>
        <begin position="73"/>
        <end position="93"/>
    </location>
</feature>
<sequence>ASVPGILDDYDTILIESLVESLCICRRIREWKAVRGHGLRKYLYRVFLTIMTQYSSSHWLSRYVSEITPLVEESDMGSSSWPRHERSSLQKQT</sequence>